<protein>
    <submittedName>
        <fullName evidence="7">M20 family metallopeptidase</fullName>
    </submittedName>
</protein>
<dbReference type="PANTHER" id="PTHR43808">
    <property type="entry name" value="ACETYLORNITHINE DEACETYLASE"/>
    <property type="match status" value="1"/>
</dbReference>
<keyword evidence="2" id="KW-0479">Metal-binding</keyword>
<sequence length="380" mass="40927">MAQAYTAACTFLAHLVACRSCSSDLKAADCSNRTLIDYAQQELTRWGYSCHMVEVLPGKWNLYADLRPDLPVGLLLSGHSDTVPPDSAGWQSDPFCLTTRDGSLYGLGACDMKGALACFMALAQEIAVRKSKLRQSLTLLFTCEEETSMAGARQAVSLVRPSALCIIGEPTSLTPVIAHKGYAARTLTIKGRSAHSSNPRAGRNAITGLKLALDCLDKVAARLASELDPGYSVPYATLNYGLVSGGQCINQICAQVDLSFDLRPLHYGTQEDLNAMLQAALAPVRQAGFEFALTVPYVDVPALEQDISPLLQDFVKLCPQKPCKVNYCTEGSILKACAQAVVVCGPGSIDKAHQIDECVPQSDMRAYVKLLQDVSLQVLF</sequence>
<organism evidence="7 8">
    <name type="scientific">Candidatus Anaerobiospirillum merdipullorum</name>
    <dbReference type="NCBI Taxonomy" id="2838450"/>
    <lineage>
        <taxon>Bacteria</taxon>
        <taxon>Pseudomonadati</taxon>
        <taxon>Pseudomonadota</taxon>
        <taxon>Gammaproteobacteria</taxon>
        <taxon>Aeromonadales</taxon>
        <taxon>Succinivibrionaceae</taxon>
        <taxon>Anaerobiospirillum</taxon>
    </lineage>
</organism>
<dbReference type="Proteomes" id="UP000824150">
    <property type="component" value="Unassembled WGS sequence"/>
</dbReference>
<evidence type="ECO:0000313" key="7">
    <source>
        <dbReference type="EMBL" id="MBU3827206.1"/>
    </source>
</evidence>
<comment type="cofactor">
    <cofactor evidence="1">
        <name>Zn(2+)</name>
        <dbReference type="ChEBI" id="CHEBI:29105"/>
    </cofactor>
</comment>
<dbReference type="InterPro" id="IPR002933">
    <property type="entry name" value="Peptidase_M20"/>
</dbReference>
<dbReference type="CDD" id="cd03894">
    <property type="entry name" value="M20_ArgE"/>
    <property type="match status" value="1"/>
</dbReference>
<evidence type="ECO:0000256" key="2">
    <source>
        <dbReference type="ARBA" id="ARBA00022723"/>
    </source>
</evidence>
<evidence type="ECO:0000313" key="8">
    <source>
        <dbReference type="Proteomes" id="UP000824150"/>
    </source>
</evidence>
<evidence type="ECO:0000256" key="1">
    <source>
        <dbReference type="ARBA" id="ARBA00001947"/>
    </source>
</evidence>
<dbReference type="InterPro" id="IPR001261">
    <property type="entry name" value="ArgE/DapE_CS"/>
</dbReference>
<evidence type="ECO:0000256" key="3">
    <source>
        <dbReference type="ARBA" id="ARBA00022801"/>
    </source>
</evidence>
<reference evidence="7" key="2">
    <citation type="submission" date="2021-04" db="EMBL/GenBank/DDBJ databases">
        <authorList>
            <person name="Gilroy R."/>
        </authorList>
    </citation>
    <scope>NUCLEOTIDE SEQUENCE</scope>
    <source>
        <strain evidence="7">687</strain>
    </source>
</reference>
<dbReference type="PROSITE" id="PS00758">
    <property type="entry name" value="ARGE_DAPE_CPG2_1"/>
    <property type="match status" value="1"/>
</dbReference>
<keyword evidence="5" id="KW-0170">Cobalt</keyword>
<reference evidence="7" key="1">
    <citation type="journal article" date="2021" name="PeerJ">
        <title>Extensive microbial diversity within the chicken gut microbiome revealed by metagenomics and culture.</title>
        <authorList>
            <person name="Gilroy R."/>
            <person name="Ravi A."/>
            <person name="Getino M."/>
            <person name="Pursley I."/>
            <person name="Horton D.L."/>
            <person name="Alikhan N.F."/>
            <person name="Baker D."/>
            <person name="Gharbi K."/>
            <person name="Hall N."/>
            <person name="Watson M."/>
            <person name="Adriaenssens E.M."/>
            <person name="Foster-Nyarko E."/>
            <person name="Jarju S."/>
            <person name="Secka A."/>
            <person name="Antonio M."/>
            <person name="Oren A."/>
            <person name="Chaudhuri R.R."/>
            <person name="La Ragione R."/>
            <person name="Hildebrand F."/>
            <person name="Pallen M.J."/>
        </authorList>
    </citation>
    <scope>NUCLEOTIDE SEQUENCE</scope>
    <source>
        <strain evidence="7">687</strain>
    </source>
</reference>
<dbReference type="Gene3D" id="3.40.630.10">
    <property type="entry name" value="Zn peptidases"/>
    <property type="match status" value="1"/>
</dbReference>
<dbReference type="InterPro" id="IPR050072">
    <property type="entry name" value="Peptidase_M20A"/>
</dbReference>
<keyword evidence="4" id="KW-0862">Zinc</keyword>
<dbReference type="GO" id="GO:0046872">
    <property type="term" value="F:metal ion binding"/>
    <property type="evidence" value="ECO:0007669"/>
    <property type="project" value="UniProtKB-KW"/>
</dbReference>
<dbReference type="GO" id="GO:0008777">
    <property type="term" value="F:acetylornithine deacetylase activity"/>
    <property type="evidence" value="ECO:0007669"/>
    <property type="project" value="TreeGrafter"/>
</dbReference>
<dbReference type="GO" id="GO:0006526">
    <property type="term" value="P:L-arginine biosynthetic process"/>
    <property type="evidence" value="ECO:0007669"/>
    <property type="project" value="TreeGrafter"/>
</dbReference>
<dbReference type="InterPro" id="IPR036264">
    <property type="entry name" value="Bact_exopeptidase_dim_dom"/>
</dbReference>
<gene>
    <name evidence="7" type="ORF">IAA31_06930</name>
</gene>
<dbReference type="Pfam" id="PF07687">
    <property type="entry name" value="M20_dimer"/>
    <property type="match status" value="1"/>
</dbReference>
<feature type="domain" description="Peptidase M20 dimerisation" evidence="6">
    <location>
        <begin position="177"/>
        <end position="282"/>
    </location>
</feature>
<evidence type="ECO:0000259" key="6">
    <source>
        <dbReference type="Pfam" id="PF07687"/>
    </source>
</evidence>
<dbReference type="Gene3D" id="3.30.70.360">
    <property type="match status" value="1"/>
</dbReference>
<proteinExistence type="predicted"/>
<dbReference type="SUPFAM" id="SSF55031">
    <property type="entry name" value="Bacterial exopeptidase dimerisation domain"/>
    <property type="match status" value="1"/>
</dbReference>
<name>A0A9E2KPG8_9GAMM</name>
<comment type="caution">
    <text evidence="7">The sequence shown here is derived from an EMBL/GenBank/DDBJ whole genome shotgun (WGS) entry which is preliminary data.</text>
</comment>
<dbReference type="AlphaFoldDB" id="A0A9E2KPG8"/>
<dbReference type="EMBL" id="JAHLFG010000076">
    <property type="protein sequence ID" value="MBU3827206.1"/>
    <property type="molecule type" value="Genomic_DNA"/>
</dbReference>
<dbReference type="InterPro" id="IPR011650">
    <property type="entry name" value="Peptidase_M20_dimer"/>
</dbReference>
<dbReference type="SUPFAM" id="SSF53187">
    <property type="entry name" value="Zn-dependent exopeptidases"/>
    <property type="match status" value="1"/>
</dbReference>
<dbReference type="Pfam" id="PF01546">
    <property type="entry name" value="Peptidase_M20"/>
    <property type="match status" value="1"/>
</dbReference>
<evidence type="ECO:0000256" key="4">
    <source>
        <dbReference type="ARBA" id="ARBA00022833"/>
    </source>
</evidence>
<keyword evidence="3" id="KW-0378">Hydrolase</keyword>
<dbReference type="PANTHER" id="PTHR43808:SF1">
    <property type="entry name" value="ACETYLORNITHINE DEACETYLASE"/>
    <property type="match status" value="1"/>
</dbReference>
<accession>A0A9E2KPG8</accession>
<evidence type="ECO:0000256" key="5">
    <source>
        <dbReference type="ARBA" id="ARBA00023285"/>
    </source>
</evidence>